<feature type="transmembrane region" description="Helical" evidence="9">
    <location>
        <begin position="309"/>
        <end position="331"/>
    </location>
</feature>
<evidence type="ECO:0000256" key="5">
    <source>
        <dbReference type="ARBA" id="ARBA00022989"/>
    </source>
</evidence>
<feature type="transmembrane region" description="Helical" evidence="9">
    <location>
        <begin position="461"/>
        <end position="479"/>
    </location>
</feature>
<accession>A0A0W8FV39</accession>
<dbReference type="CDD" id="cd06437">
    <property type="entry name" value="CESA_CaSu_A2"/>
    <property type="match status" value="1"/>
</dbReference>
<organism evidence="10">
    <name type="scientific">hydrocarbon metagenome</name>
    <dbReference type="NCBI Taxonomy" id="938273"/>
    <lineage>
        <taxon>unclassified sequences</taxon>
        <taxon>metagenomes</taxon>
        <taxon>ecological metagenomes</taxon>
    </lineage>
</organism>
<dbReference type="FunFam" id="3.90.550.10:FF:000057">
    <property type="entry name" value="Glycosyltransferase-like protein, family 2"/>
    <property type="match status" value="1"/>
</dbReference>
<dbReference type="GO" id="GO:0071555">
    <property type="term" value="P:cell wall organization"/>
    <property type="evidence" value="ECO:0007669"/>
    <property type="project" value="UniProtKB-KW"/>
</dbReference>
<evidence type="ECO:0000256" key="9">
    <source>
        <dbReference type="SAM" id="Phobius"/>
    </source>
</evidence>
<proteinExistence type="predicted"/>
<evidence type="ECO:0000256" key="3">
    <source>
        <dbReference type="ARBA" id="ARBA00022679"/>
    </source>
</evidence>
<dbReference type="GO" id="GO:0016757">
    <property type="term" value="F:glycosyltransferase activity"/>
    <property type="evidence" value="ECO:0007669"/>
    <property type="project" value="UniProtKB-KW"/>
</dbReference>
<keyword evidence="5 9" id="KW-1133">Transmembrane helix</keyword>
<name>A0A0W8FV39_9ZZZZ</name>
<dbReference type="InterPro" id="IPR029044">
    <property type="entry name" value="Nucleotide-diphossugar_trans"/>
</dbReference>
<reference evidence="10" key="1">
    <citation type="journal article" date="2015" name="Proc. Natl. Acad. Sci. U.S.A.">
        <title>Networks of energetic and metabolic interactions define dynamics in microbial communities.</title>
        <authorList>
            <person name="Embree M."/>
            <person name="Liu J.K."/>
            <person name="Al-Bassam M.M."/>
            <person name="Zengler K."/>
        </authorList>
    </citation>
    <scope>NUCLEOTIDE SEQUENCE</scope>
</reference>
<feature type="transmembrane region" description="Helical" evidence="9">
    <location>
        <begin position="435"/>
        <end position="455"/>
    </location>
</feature>
<comment type="subcellular location">
    <subcellularLocation>
        <location evidence="1">Golgi apparatus membrane</location>
        <topology evidence="1">Multi-pass membrane protein</topology>
    </subcellularLocation>
</comment>
<dbReference type="SUPFAM" id="SSF53448">
    <property type="entry name" value="Nucleotide-diphospho-sugar transferases"/>
    <property type="match status" value="1"/>
</dbReference>
<evidence type="ECO:0000256" key="1">
    <source>
        <dbReference type="ARBA" id="ARBA00004653"/>
    </source>
</evidence>
<keyword evidence="8" id="KW-0961">Cell wall biogenesis/degradation</keyword>
<feature type="transmembrane region" description="Helical" evidence="9">
    <location>
        <begin position="6"/>
        <end position="31"/>
    </location>
</feature>
<sequence>MNFDEIVLLTYISSLSILMIFASHGFIMIYYQWKYGKNIPKEKEAEIYNKTVTIQLPLYNEMYVSERLIDAVCEIDFPKDQLEIQVLDDSTDETVEIVAKAVEDKQKLGFNIKHIHRTDRTGFKAGALKEGLKSATGEYVAIFDADFIPKTDFLKNTLKFFADDNVGMVQTRWEHLNEDYSLLTKIQALALDGHFVIEQTVRNRSGFFINFNGTGGVWKRSCIEDAGNWHADTLTEDLDLSYRAQLKGWKFIYLRDFTTPAELPAEMNALKAQQFRWTKGAIETAKKILPEVWKSKIPLRVKLQSTFHLTNNIVFPFILLAGILNVPLIFIKNSGPYDTFFNFMAIFVLAFLSSFVFYLFGQKNVHHDWRKKIALFPLFMAGSMGFAVNNTRAVVEALLDRKSEFVRTPKFKVQKKDDTLEKNKYFMNMKIESSAYVEMILAIYCFIGVAASIYFMEIAALPFQLMFFFGFGSVSYFSFRNSFTKKQKMAA</sequence>
<keyword evidence="4 9" id="KW-0812">Transmembrane</keyword>
<keyword evidence="3 10" id="KW-0808">Transferase</keyword>
<evidence type="ECO:0000256" key="2">
    <source>
        <dbReference type="ARBA" id="ARBA00022676"/>
    </source>
</evidence>
<evidence type="ECO:0000256" key="6">
    <source>
        <dbReference type="ARBA" id="ARBA00023034"/>
    </source>
</evidence>
<keyword evidence="6" id="KW-0333">Golgi apparatus</keyword>
<evidence type="ECO:0000256" key="7">
    <source>
        <dbReference type="ARBA" id="ARBA00023136"/>
    </source>
</evidence>
<dbReference type="Pfam" id="PF13641">
    <property type="entry name" value="Glyco_tranf_2_3"/>
    <property type="match status" value="1"/>
</dbReference>
<dbReference type="PANTHER" id="PTHR32044:SF80">
    <property type="entry name" value="XYLOGLUCAN GLYCOSYLTRANSFERASE 2-RELATED"/>
    <property type="match status" value="1"/>
</dbReference>
<comment type="caution">
    <text evidence="10">The sequence shown here is derived from an EMBL/GenBank/DDBJ whole genome shotgun (WGS) entry which is preliminary data.</text>
</comment>
<keyword evidence="2" id="KW-0328">Glycosyltransferase</keyword>
<evidence type="ECO:0000256" key="8">
    <source>
        <dbReference type="ARBA" id="ARBA00023316"/>
    </source>
</evidence>
<dbReference type="Gene3D" id="3.90.550.10">
    <property type="entry name" value="Spore Coat Polysaccharide Biosynthesis Protein SpsA, Chain A"/>
    <property type="match status" value="1"/>
</dbReference>
<dbReference type="EMBL" id="LNQE01000833">
    <property type="protein sequence ID" value="KUG24692.1"/>
    <property type="molecule type" value="Genomic_DNA"/>
</dbReference>
<protein>
    <submittedName>
        <fullName evidence="10">Glycosyltransferase</fullName>
    </submittedName>
</protein>
<dbReference type="GO" id="GO:0000139">
    <property type="term" value="C:Golgi membrane"/>
    <property type="evidence" value="ECO:0007669"/>
    <property type="project" value="UniProtKB-SubCell"/>
</dbReference>
<feature type="transmembrane region" description="Helical" evidence="9">
    <location>
        <begin position="343"/>
        <end position="361"/>
    </location>
</feature>
<dbReference type="PANTHER" id="PTHR32044">
    <property type="entry name" value="GLUCOMANNAN 4-BETA-MANNOSYLTRANSFERASE 9"/>
    <property type="match status" value="1"/>
</dbReference>
<evidence type="ECO:0000313" key="10">
    <source>
        <dbReference type="EMBL" id="KUG24692.1"/>
    </source>
</evidence>
<gene>
    <name evidence="10" type="ORF">ASZ90_005493</name>
</gene>
<dbReference type="AlphaFoldDB" id="A0A0W8FV39"/>
<evidence type="ECO:0000256" key="4">
    <source>
        <dbReference type="ARBA" id="ARBA00022692"/>
    </source>
</evidence>
<keyword evidence="7 9" id="KW-0472">Membrane</keyword>